<accession>A0A6A6DI88</accession>
<proteinExistence type="predicted"/>
<evidence type="ECO:0000313" key="2">
    <source>
        <dbReference type="Proteomes" id="UP000800200"/>
    </source>
</evidence>
<protein>
    <submittedName>
        <fullName evidence="1">Uncharacterized protein</fullName>
    </submittedName>
</protein>
<gene>
    <name evidence="1" type="ORF">K469DRAFT_695166</name>
</gene>
<reference evidence="1" key="1">
    <citation type="journal article" date="2020" name="Stud. Mycol.">
        <title>101 Dothideomycetes genomes: a test case for predicting lifestyles and emergence of pathogens.</title>
        <authorList>
            <person name="Haridas S."/>
            <person name="Albert R."/>
            <person name="Binder M."/>
            <person name="Bloem J."/>
            <person name="Labutti K."/>
            <person name="Salamov A."/>
            <person name="Andreopoulos B."/>
            <person name="Baker S."/>
            <person name="Barry K."/>
            <person name="Bills G."/>
            <person name="Bluhm B."/>
            <person name="Cannon C."/>
            <person name="Castanera R."/>
            <person name="Culley D."/>
            <person name="Daum C."/>
            <person name="Ezra D."/>
            <person name="Gonzalez J."/>
            <person name="Henrissat B."/>
            <person name="Kuo A."/>
            <person name="Liang C."/>
            <person name="Lipzen A."/>
            <person name="Lutzoni F."/>
            <person name="Magnuson J."/>
            <person name="Mondo S."/>
            <person name="Nolan M."/>
            <person name="Ohm R."/>
            <person name="Pangilinan J."/>
            <person name="Park H.-J."/>
            <person name="Ramirez L."/>
            <person name="Alfaro M."/>
            <person name="Sun H."/>
            <person name="Tritt A."/>
            <person name="Yoshinaga Y."/>
            <person name="Zwiers L.-H."/>
            <person name="Turgeon B."/>
            <person name="Goodwin S."/>
            <person name="Spatafora J."/>
            <person name="Crous P."/>
            <person name="Grigoriev I."/>
        </authorList>
    </citation>
    <scope>NUCLEOTIDE SEQUENCE</scope>
    <source>
        <strain evidence="1">CBS 207.26</strain>
    </source>
</reference>
<name>A0A6A6DI88_9PEZI</name>
<dbReference type="Proteomes" id="UP000800200">
    <property type="component" value="Unassembled WGS sequence"/>
</dbReference>
<dbReference type="EMBL" id="ML994672">
    <property type="protein sequence ID" value="KAF2178845.1"/>
    <property type="molecule type" value="Genomic_DNA"/>
</dbReference>
<sequence>MVGTMKTAQKTWKLDFPREESFRFLDIPAEPCNEIYEYLLSRERNDVEWLNVFHFITQFERFGKHGVHLEILCVPKQVYQEATVVPYRKNTFLATMTYVRPVLLDNHVPVLGADVKTFLQRGEEVEIGRVPALPSVWDLYQIVHLDLHISLPWPFKSYREEY</sequence>
<evidence type="ECO:0000313" key="1">
    <source>
        <dbReference type="EMBL" id="KAF2178845.1"/>
    </source>
</evidence>
<organism evidence="1 2">
    <name type="scientific">Zopfia rhizophila CBS 207.26</name>
    <dbReference type="NCBI Taxonomy" id="1314779"/>
    <lineage>
        <taxon>Eukaryota</taxon>
        <taxon>Fungi</taxon>
        <taxon>Dikarya</taxon>
        <taxon>Ascomycota</taxon>
        <taxon>Pezizomycotina</taxon>
        <taxon>Dothideomycetes</taxon>
        <taxon>Dothideomycetes incertae sedis</taxon>
        <taxon>Zopfiaceae</taxon>
        <taxon>Zopfia</taxon>
    </lineage>
</organism>
<dbReference type="OrthoDB" id="62952at2759"/>
<keyword evidence="2" id="KW-1185">Reference proteome</keyword>
<dbReference type="AlphaFoldDB" id="A0A6A6DI88"/>